<reference evidence="2" key="1">
    <citation type="submission" date="2016-10" db="EMBL/GenBank/DDBJ databases">
        <authorList>
            <person name="Varghese N."/>
            <person name="Submissions S."/>
        </authorList>
    </citation>
    <scope>NUCLEOTIDE SEQUENCE [LARGE SCALE GENOMIC DNA]</scope>
    <source>
        <strain evidence="2">YR281</strain>
    </source>
</reference>
<feature type="transmembrane region" description="Helical" evidence="1">
    <location>
        <begin position="693"/>
        <end position="720"/>
    </location>
</feature>
<evidence type="ECO:0000256" key="1">
    <source>
        <dbReference type="SAM" id="Phobius"/>
    </source>
</evidence>
<keyword evidence="1" id="KW-0472">Membrane</keyword>
<feature type="transmembrane region" description="Helical" evidence="1">
    <location>
        <begin position="342"/>
        <end position="366"/>
    </location>
</feature>
<accession>A0A7Z7B003</accession>
<dbReference type="AlphaFoldDB" id="A0A7Z7B003"/>
<sequence>MRGLSCVWLVAPAGLACPLLLAIRVGSRFATRCSGWRSWKAGVELPVRLLVGPLSFVGAIVRDVGFDFCLIGVVRVPLPAWCALGLRGVVVVEWGVWTVAGSWFVCCWMLVLLSGGLRLLVSRCWGRCRARRTSSVVMRSLARGLSERRAGGFRVGARVKPRLRPAVLRAWRPAGRAWGLLVGCMRPLGMRCRRCAPRAGFLRSRFPPSARVRSAPGSGRRFRLGLVVVLPAAPRLRRWGRGVIRPCDLAALPALQLVVRVQPGLFGLALGLAAVVSSLGECCWVTGRLVGLGLGAWGGWRLGLRFWAVLGAFVLAGFRWVGRARVSGVRPSAFSARLWARSSVFGVCFRVVCLASVVGVGFLVFWSSVGGLRGRSWLFFVRRVASASPGFRVACGVRGAGLVSSLWGRAPRLFAYVCVRRGWLPWRLRASAWAGWRGGVLIRVVGDAVEPESSSFVPELRFPAAWPAFARIVAGVFVCGRAGVGFVRDGEGVGFGRVSGGRRGGGRVGVWWVERGFRLAFVVLVVGWLALVVFSLGGVGRVVGAVRSLCVVGHMGRRGWGVGGGCVLGCRCGVRLLVRALAFDGLGGVFGVVADGLAGVSAALLALLVYGVFAAGPVQLVLLVAALGVWLGRVRFLVPLVLAVALALSQLRWAVGRADVLVLVVPGRLVRLVDALVALFGPGARAVVEWSWFVFRSLLVLVVVLPLVVVVVAFVLRVWVLRCLVGRVGGVGV</sequence>
<proteinExistence type="predicted"/>
<dbReference type="PROSITE" id="PS51257">
    <property type="entry name" value="PROKAR_LIPOPROTEIN"/>
    <property type="match status" value="1"/>
</dbReference>
<feature type="transmembrane region" description="Helical" evidence="1">
    <location>
        <begin position="302"/>
        <end position="322"/>
    </location>
</feature>
<dbReference type="Proteomes" id="UP000198900">
    <property type="component" value="Unassembled WGS sequence"/>
</dbReference>
<feature type="transmembrane region" description="Helical" evidence="1">
    <location>
        <begin position="94"/>
        <end position="121"/>
    </location>
</feature>
<keyword evidence="1" id="KW-0812">Transmembrane</keyword>
<keyword evidence="1" id="KW-1133">Transmembrane helix</keyword>
<comment type="caution">
    <text evidence="2">The sequence shown here is derived from an EMBL/GenBank/DDBJ whole genome shotgun (WGS) entry which is preliminary data.</text>
</comment>
<evidence type="ECO:0000313" key="3">
    <source>
        <dbReference type="Proteomes" id="UP000198900"/>
    </source>
</evidence>
<organism evidence="2 3">
    <name type="scientific">Paraburkholderia steynii</name>
    <dbReference type="NCBI Taxonomy" id="1245441"/>
    <lineage>
        <taxon>Bacteria</taxon>
        <taxon>Pseudomonadati</taxon>
        <taxon>Pseudomonadota</taxon>
        <taxon>Betaproteobacteria</taxon>
        <taxon>Burkholderiales</taxon>
        <taxon>Burkholderiaceae</taxon>
        <taxon>Paraburkholderia</taxon>
    </lineage>
</organism>
<keyword evidence="3" id="KW-1185">Reference proteome</keyword>
<dbReference type="EMBL" id="FNDI01000001">
    <property type="protein sequence ID" value="SDG93394.1"/>
    <property type="molecule type" value="Genomic_DNA"/>
</dbReference>
<protein>
    <submittedName>
        <fullName evidence="2">Uncharacterized protein</fullName>
    </submittedName>
</protein>
<feature type="transmembrane region" description="Helical" evidence="1">
    <location>
        <begin position="517"/>
        <end position="539"/>
    </location>
</feature>
<evidence type="ECO:0000313" key="2">
    <source>
        <dbReference type="EMBL" id="SDG93394.1"/>
    </source>
</evidence>
<gene>
    <name evidence="2" type="ORF">SAMN04487926_101275</name>
</gene>
<name>A0A7Z7B003_9BURK</name>
<feature type="transmembrane region" description="Helical" evidence="1">
    <location>
        <begin position="620"/>
        <end position="648"/>
    </location>
</feature>
<feature type="transmembrane region" description="Helical" evidence="1">
    <location>
        <begin position="265"/>
        <end position="290"/>
    </location>
</feature>